<dbReference type="EMBL" id="BKBQ01000004">
    <property type="protein sequence ID" value="GEQ53538.1"/>
    <property type="molecule type" value="Genomic_DNA"/>
</dbReference>
<dbReference type="RefSeq" id="WP_124005762.1">
    <property type="nucleotide sequence ID" value="NZ_BJYN01000003.1"/>
</dbReference>
<evidence type="ECO:0000313" key="4">
    <source>
        <dbReference type="Proteomes" id="UP000886607"/>
    </source>
</evidence>
<comment type="caution">
    <text evidence="2">The sequence shown here is derived from an EMBL/GenBank/DDBJ whole genome shotgun (WGS) entry which is preliminary data.</text>
</comment>
<protein>
    <submittedName>
        <fullName evidence="2">TetR family transcriptional regulator</fullName>
    </submittedName>
</protein>
<dbReference type="GeneID" id="69985190"/>
<evidence type="ECO:0000313" key="2">
    <source>
        <dbReference type="EMBL" id="GEQ53538.1"/>
    </source>
</evidence>
<dbReference type="AlphaFoldDB" id="A0AAN4RLD8"/>
<gene>
    <name evidence="2" type="primary">tetR_1</name>
    <name evidence="1" type="ORF">TK11N_03700</name>
    <name evidence="2" type="ORF">TK2N_03820</name>
</gene>
<accession>A0AAN4RLD8</accession>
<evidence type="ECO:0000313" key="1">
    <source>
        <dbReference type="EMBL" id="GEQ48518.1"/>
    </source>
</evidence>
<proteinExistence type="predicted"/>
<organism evidence="2 3">
    <name type="scientific">Tetragenococcus koreensis</name>
    <dbReference type="NCBI Taxonomy" id="290335"/>
    <lineage>
        <taxon>Bacteria</taxon>
        <taxon>Bacillati</taxon>
        <taxon>Bacillota</taxon>
        <taxon>Bacilli</taxon>
        <taxon>Lactobacillales</taxon>
        <taxon>Enterococcaceae</taxon>
        <taxon>Tetragenococcus</taxon>
    </lineage>
</organism>
<sequence length="203" mass="24407">MPKETFLNLSQEKKQHIEQILLEKFYNRHISQVKVSEIVEAMQMSRGAFYKYFQDLEDAYFYLIHKYAMKIHGDILSSISQHKQDFFLGIENFLIFCSELDRNDRYWQMLQLLTQSSHSQMTQRKKLSPDSPMFSQWLDLLKHNHFVMDSYDEALSFLYFIMNLVMNALTDCIVNNWSTEELVHDFHFQKKWLLQGIKHKTTS</sequence>
<evidence type="ECO:0000313" key="3">
    <source>
        <dbReference type="Proteomes" id="UP000886597"/>
    </source>
</evidence>
<dbReference type="Proteomes" id="UP000886607">
    <property type="component" value="Unassembled WGS sequence"/>
</dbReference>
<dbReference type="SUPFAM" id="SSF46689">
    <property type="entry name" value="Homeodomain-like"/>
    <property type="match status" value="1"/>
</dbReference>
<keyword evidence="4" id="KW-1185">Reference proteome</keyword>
<reference evidence="2" key="1">
    <citation type="submission" date="2019-08" db="EMBL/GenBank/DDBJ databases">
        <authorList>
            <person name="Ishikawa M."/>
            <person name="Suzuki T."/>
            <person name="Matsutani M."/>
        </authorList>
    </citation>
    <scope>NUCLEOTIDE SEQUENCE</scope>
    <source>
        <strain evidence="2">7C1</strain>
        <strain evidence="1">8C4</strain>
    </source>
</reference>
<dbReference type="KEGG" id="tkr:C7K43_04455"/>
<dbReference type="Proteomes" id="UP000886597">
    <property type="component" value="Unassembled WGS sequence"/>
</dbReference>
<dbReference type="Gene3D" id="1.10.357.10">
    <property type="entry name" value="Tetracycline Repressor, domain 2"/>
    <property type="match status" value="1"/>
</dbReference>
<reference evidence="2" key="2">
    <citation type="journal article" date="2020" name="Int. Dairy J.">
        <title>Lactic acid bacterial diversity in Brie cheese focusing on salt concentration and pH of isolation medium and characterisation of halophilic and alkaliphilic lactic acid bacterial isolates.</title>
        <authorList>
            <person name="Unno R."/>
            <person name="Matsutani M."/>
            <person name="Suzuki T."/>
            <person name="Kodama K."/>
            <person name="Matsushita H."/>
            <person name="Yamasato K."/>
            <person name="Koizumi Y."/>
            <person name="Ishikawa M."/>
        </authorList>
    </citation>
    <scope>NUCLEOTIDE SEQUENCE</scope>
    <source>
        <strain evidence="2">7C1</strain>
        <strain evidence="1">8C4</strain>
    </source>
</reference>
<dbReference type="InterPro" id="IPR009057">
    <property type="entry name" value="Homeodomain-like_sf"/>
</dbReference>
<dbReference type="Pfam" id="PF17924">
    <property type="entry name" value="TetR_C_19"/>
    <property type="match status" value="1"/>
</dbReference>
<dbReference type="EMBL" id="BKBO01000004">
    <property type="protein sequence ID" value="GEQ48518.1"/>
    <property type="molecule type" value="Genomic_DNA"/>
</dbReference>
<name>A0AAN4RLD8_9ENTE</name>